<gene>
    <name evidence="1" type="ORF">UFOPK2366_00883</name>
</gene>
<sequence>MTHELPDFHIPHADKIEWMIETSGWALEPVAARADTDPVTPGYCYTIGLPALTGFAEVVIFGLTPVAATGLLTMVVDLLKGGTEIPLGVELLGLLDNDLRCQFAPVDVASNGQLFGTARAWYRGKPFEMVQLLWPDRFGFLPTEPQFAHHLRLAQPVIGVL</sequence>
<dbReference type="AlphaFoldDB" id="A0A6J6P9M2"/>
<dbReference type="EMBL" id="CAEZXM010000146">
    <property type="protein sequence ID" value="CAB4693413.1"/>
    <property type="molecule type" value="Genomic_DNA"/>
</dbReference>
<organism evidence="1">
    <name type="scientific">freshwater metagenome</name>
    <dbReference type="NCBI Taxonomy" id="449393"/>
    <lineage>
        <taxon>unclassified sequences</taxon>
        <taxon>metagenomes</taxon>
        <taxon>ecological metagenomes</taxon>
    </lineage>
</organism>
<accession>A0A6J6P9M2</accession>
<evidence type="ECO:0000313" key="1">
    <source>
        <dbReference type="EMBL" id="CAB4693413.1"/>
    </source>
</evidence>
<dbReference type="Pfam" id="PF14081">
    <property type="entry name" value="DUF4262"/>
    <property type="match status" value="1"/>
</dbReference>
<protein>
    <submittedName>
        <fullName evidence="1">Unannotated protein</fullName>
    </submittedName>
</protein>
<name>A0A6J6P9M2_9ZZZZ</name>
<proteinExistence type="predicted"/>
<reference evidence="1" key="1">
    <citation type="submission" date="2020-05" db="EMBL/GenBank/DDBJ databases">
        <authorList>
            <person name="Chiriac C."/>
            <person name="Salcher M."/>
            <person name="Ghai R."/>
            <person name="Kavagutti S V."/>
        </authorList>
    </citation>
    <scope>NUCLEOTIDE SEQUENCE</scope>
</reference>
<dbReference type="InterPro" id="IPR025358">
    <property type="entry name" value="DUF4262"/>
</dbReference>